<name>T1GLY9_MEGSC</name>
<dbReference type="EMBL" id="CAQQ02034373">
    <property type="status" value="NOT_ANNOTATED_CDS"/>
    <property type="molecule type" value="Genomic_DNA"/>
</dbReference>
<dbReference type="HOGENOM" id="CLU_2796906_0_0_1"/>
<evidence type="ECO:0000313" key="2">
    <source>
        <dbReference type="Proteomes" id="UP000015102"/>
    </source>
</evidence>
<sequence>MELFRDPSLRFFRCFGTPEIDFFEGTFNFRCRSSSPFQEFMIFLGEIKANDLDDMLTRHGLELLSFPE</sequence>
<reference evidence="1" key="2">
    <citation type="submission" date="2015-06" db="UniProtKB">
        <authorList>
            <consortium name="EnsemblMetazoa"/>
        </authorList>
    </citation>
    <scope>IDENTIFICATION</scope>
</reference>
<dbReference type="EMBL" id="CAQQ02034375">
    <property type="status" value="NOT_ANNOTATED_CDS"/>
    <property type="molecule type" value="Genomic_DNA"/>
</dbReference>
<dbReference type="EnsemblMetazoa" id="MESCA004555-RA">
    <property type="protein sequence ID" value="MESCA004555-PA"/>
    <property type="gene ID" value="MESCA004555"/>
</dbReference>
<keyword evidence="2" id="KW-1185">Reference proteome</keyword>
<reference evidence="2" key="1">
    <citation type="submission" date="2013-02" db="EMBL/GenBank/DDBJ databases">
        <authorList>
            <person name="Hughes D."/>
        </authorList>
    </citation>
    <scope>NUCLEOTIDE SEQUENCE</scope>
    <source>
        <strain>Durham</strain>
        <strain evidence="2">NC isolate 2 -- Noor lab</strain>
    </source>
</reference>
<accession>T1GLY9</accession>
<proteinExistence type="predicted"/>
<dbReference type="EMBL" id="CAQQ02034376">
    <property type="status" value="NOT_ANNOTATED_CDS"/>
    <property type="molecule type" value="Genomic_DNA"/>
</dbReference>
<dbReference type="AlphaFoldDB" id="T1GLY9"/>
<dbReference type="EMBL" id="CAQQ02034374">
    <property type="status" value="NOT_ANNOTATED_CDS"/>
    <property type="molecule type" value="Genomic_DNA"/>
</dbReference>
<evidence type="ECO:0000313" key="1">
    <source>
        <dbReference type="EnsemblMetazoa" id="MESCA004555-PA"/>
    </source>
</evidence>
<organism evidence="1 2">
    <name type="scientific">Megaselia scalaris</name>
    <name type="common">Humpbacked fly</name>
    <name type="synonym">Phora scalaris</name>
    <dbReference type="NCBI Taxonomy" id="36166"/>
    <lineage>
        <taxon>Eukaryota</taxon>
        <taxon>Metazoa</taxon>
        <taxon>Ecdysozoa</taxon>
        <taxon>Arthropoda</taxon>
        <taxon>Hexapoda</taxon>
        <taxon>Insecta</taxon>
        <taxon>Pterygota</taxon>
        <taxon>Neoptera</taxon>
        <taxon>Endopterygota</taxon>
        <taxon>Diptera</taxon>
        <taxon>Brachycera</taxon>
        <taxon>Muscomorpha</taxon>
        <taxon>Platypezoidea</taxon>
        <taxon>Phoridae</taxon>
        <taxon>Megaseliini</taxon>
        <taxon>Megaselia</taxon>
    </lineage>
</organism>
<protein>
    <submittedName>
        <fullName evidence="1">Uncharacterized protein</fullName>
    </submittedName>
</protein>
<dbReference type="Proteomes" id="UP000015102">
    <property type="component" value="Unassembled WGS sequence"/>
</dbReference>